<dbReference type="Gene3D" id="3.40.50.11780">
    <property type="match status" value="1"/>
</dbReference>
<reference evidence="1 2" key="1">
    <citation type="journal article" date="2018" name="Sci. Rep.">
        <title>Characterization of LE3 and LE4, the only lytic phages known to infect the spirochete Leptospira.</title>
        <authorList>
            <person name="Schiettekatte O."/>
            <person name="Vincent A.T."/>
            <person name="Malosse C."/>
            <person name="Lechat P."/>
            <person name="Chamot-Rooke J."/>
            <person name="Veyrier F.J."/>
            <person name="Picardeau M."/>
            <person name="Bourhy P."/>
        </authorList>
    </citation>
    <scope>NUCLEOTIDE SEQUENCE [LARGE SCALE GENOMIC DNA]</scope>
</reference>
<proteinExistence type="predicted"/>
<dbReference type="Proteomes" id="UP000259602">
    <property type="component" value="Segment"/>
</dbReference>
<dbReference type="EMBL" id="MF974396">
    <property type="protein sequence ID" value="ATN94961.1"/>
    <property type="molecule type" value="Genomic_DNA"/>
</dbReference>
<dbReference type="KEGG" id="vg:55605497"/>
<accession>A0A343LE51</accession>
<sequence length="592" mass="64993">MRRRGVFGYNLPPQVGDNVRPADFSIVGMIGLFARRFDELIQINQPGEISTKLGGYITSGKGRYVLENMFTNAKGQPMTVWVKTFVAGNAVNATRTIQDQNGTPDDAFKIQAGYQGKLDKSSDGNKTGFTLTNGARFETKALANASSGQKVLRLVSVADIRIGDVLFVNSTSDQYCKVESIDASTNSVTMVDNLTQTVTADDVVQAIGFQIKTYRKNQNGVETVVNTPLNNVWLSLEVENEEFYIETAFRNHPYFVLDDLNSASTLEDKYPADVTTVTYLTGGSDGTAPSTASDWNLYSTFDSKNIRWLFNPESTLETVNKAGESYCSTRLDAPVWIYTTPSGQSKDELKTIGASYQRSDQVQGVICSSSRNVVDPIGVGANPTKSIPVSGAIIGAWVRAFYTLGFHRAPAGDDVPLLGFVSTPDATEDTFTEDERTEIQERGVNIVQQLSGRGLLVRSFRTPSTNVGALFGHYLVMQNFLKVSSVESLYKVENRPNKITRLKTYGQAIEDFGRKLYKGSFPFGIDPDGAFQTYIKEDGSLSGFEDVFTVQVDEFNNPQEQIDVGEGNAFVRFYPASLLESFGIGVGTRFPV</sequence>
<protein>
    <submittedName>
        <fullName evidence="1">Putative tail protein</fullName>
    </submittedName>
</protein>
<dbReference type="RefSeq" id="YP_009835425.1">
    <property type="nucleotide sequence ID" value="NC_048678.1"/>
</dbReference>
<keyword evidence="2" id="KW-1185">Reference proteome</keyword>
<evidence type="ECO:0000313" key="1">
    <source>
        <dbReference type="EMBL" id="ATN94961.1"/>
    </source>
</evidence>
<name>A0A343LE51_9CAUD</name>
<organism evidence="1 2">
    <name type="scientific">Leptospira phage LE3</name>
    <dbReference type="NCBI Taxonomy" id="2041382"/>
    <lineage>
        <taxon>Viruses</taxon>
        <taxon>Duplodnaviria</taxon>
        <taxon>Heunggongvirae</taxon>
        <taxon>Uroviricota</taxon>
        <taxon>Caudoviricetes</taxon>
        <taxon>Nylescharonvirus</taxon>
        <taxon>Nylescharonvirus LE3</taxon>
    </lineage>
</organism>
<dbReference type="GeneID" id="55605497"/>
<evidence type="ECO:0000313" key="2">
    <source>
        <dbReference type="Proteomes" id="UP000259602"/>
    </source>
</evidence>